<organism evidence="2 3">
    <name type="scientific">Phytophthora megakarya</name>
    <dbReference type="NCBI Taxonomy" id="4795"/>
    <lineage>
        <taxon>Eukaryota</taxon>
        <taxon>Sar</taxon>
        <taxon>Stramenopiles</taxon>
        <taxon>Oomycota</taxon>
        <taxon>Peronosporomycetes</taxon>
        <taxon>Peronosporales</taxon>
        <taxon>Peronosporaceae</taxon>
        <taxon>Phytophthora</taxon>
    </lineage>
</organism>
<gene>
    <name evidence="2" type="ORF">PHMEG_00025726</name>
</gene>
<sequence length="184" mass="20816">MSDKLSKTDMRKQFEAFLNQDDANAANSDSAKRQAQCDFWMEYREIIGVNQQSQSFAVLDKIAEAILEGKAKEAMEEFGMPVLLLLHPARMTALKQAPDHRIFADHKSDSPPPSRDSSEKEESDDDEKVSNADEESSEEDEAETSRKREKTKGEVLLPREEEESDDDEVKPPTKRVRITAAKAK</sequence>
<feature type="compositionally biased region" description="Basic and acidic residues" evidence="1">
    <location>
        <begin position="97"/>
        <end position="109"/>
    </location>
</feature>
<evidence type="ECO:0000313" key="3">
    <source>
        <dbReference type="Proteomes" id="UP000198211"/>
    </source>
</evidence>
<feature type="compositionally biased region" description="Basic residues" evidence="1">
    <location>
        <begin position="172"/>
        <end position="184"/>
    </location>
</feature>
<accession>A0A225VBD0</accession>
<evidence type="ECO:0000256" key="1">
    <source>
        <dbReference type="SAM" id="MobiDB-lite"/>
    </source>
</evidence>
<dbReference type="EMBL" id="NBNE01006012">
    <property type="protein sequence ID" value="OWZ02673.1"/>
    <property type="molecule type" value="Genomic_DNA"/>
</dbReference>
<proteinExistence type="predicted"/>
<feature type="compositionally biased region" description="Acidic residues" evidence="1">
    <location>
        <begin position="119"/>
        <end position="142"/>
    </location>
</feature>
<feature type="region of interest" description="Disordered" evidence="1">
    <location>
        <begin position="96"/>
        <end position="184"/>
    </location>
</feature>
<comment type="caution">
    <text evidence="2">The sequence shown here is derived from an EMBL/GenBank/DDBJ whole genome shotgun (WGS) entry which is preliminary data.</text>
</comment>
<protein>
    <submittedName>
        <fullName evidence="2">Uncharacterized protein</fullName>
    </submittedName>
</protein>
<feature type="compositionally biased region" description="Basic and acidic residues" evidence="1">
    <location>
        <begin position="143"/>
        <end position="159"/>
    </location>
</feature>
<evidence type="ECO:0000313" key="2">
    <source>
        <dbReference type="EMBL" id="OWZ02673.1"/>
    </source>
</evidence>
<reference evidence="3" key="1">
    <citation type="submission" date="2017-03" db="EMBL/GenBank/DDBJ databases">
        <title>Phytopthora megakarya and P. palmivora, two closely related causual agents of cacao black pod achieved similar genome size and gene model numbers by different mechanisms.</title>
        <authorList>
            <person name="Ali S."/>
            <person name="Shao J."/>
            <person name="Larry D.J."/>
            <person name="Kronmiller B."/>
            <person name="Shen D."/>
            <person name="Strem M.D."/>
            <person name="Melnick R.L."/>
            <person name="Guiltinan M.J."/>
            <person name="Tyler B.M."/>
            <person name="Meinhardt L.W."/>
            <person name="Bailey B.A."/>
        </authorList>
    </citation>
    <scope>NUCLEOTIDE SEQUENCE [LARGE SCALE GENOMIC DNA]</scope>
    <source>
        <strain evidence="3">zdho120</strain>
    </source>
</reference>
<dbReference type="AlphaFoldDB" id="A0A225VBD0"/>
<name>A0A225VBD0_9STRA</name>
<dbReference type="Proteomes" id="UP000198211">
    <property type="component" value="Unassembled WGS sequence"/>
</dbReference>
<keyword evidence="3" id="KW-1185">Reference proteome</keyword>